<organism evidence="5 6">
    <name type="scientific">Tetragenococcus solitarius</name>
    <dbReference type="NCBI Taxonomy" id="71453"/>
    <lineage>
        <taxon>Bacteria</taxon>
        <taxon>Bacillati</taxon>
        <taxon>Bacillota</taxon>
        <taxon>Bacilli</taxon>
        <taxon>Lactobacillales</taxon>
        <taxon>Enterococcaceae</taxon>
        <taxon>Tetragenococcus</taxon>
    </lineage>
</organism>
<evidence type="ECO:0000313" key="5">
    <source>
        <dbReference type="EMBL" id="GAA3014914.1"/>
    </source>
</evidence>
<accession>A0ABP6KMQ1</accession>
<dbReference type="InterPro" id="IPR002842">
    <property type="entry name" value="ATPase_V1_Esu"/>
</dbReference>
<protein>
    <submittedName>
        <fullName evidence="5">V-type ATP synthase subunit E</fullName>
    </submittedName>
</protein>
<comment type="similarity">
    <text evidence="1">Belongs to the V-ATPase E subunit family.</text>
</comment>
<feature type="coiled-coil region" evidence="4">
    <location>
        <begin position="12"/>
        <end position="62"/>
    </location>
</feature>
<dbReference type="Gene3D" id="3.30.2320.30">
    <property type="entry name" value="ATP synthase, E subunit, C-terminal"/>
    <property type="match status" value="1"/>
</dbReference>
<dbReference type="EMBL" id="BAAAXQ010000026">
    <property type="protein sequence ID" value="GAA3014914.1"/>
    <property type="molecule type" value="Genomic_DNA"/>
</dbReference>
<evidence type="ECO:0000256" key="3">
    <source>
        <dbReference type="ARBA" id="ARBA00023065"/>
    </source>
</evidence>
<dbReference type="Proteomes" id="UP001501577">
    <property type="component" value="Unassembled WGS sequence"/>
</dbReference>
<dbReference type="SUPFAM" id="SSF160527">
    <property type="entry name" value="V-type ATPase subunit E-like"/>
    <property type="match status" value="1"/>
</dbReference>
<keyword evidence="4" id="KW-0175">Coiled coil</keyword>
<evidence type="ECO:0000256" key="4">
    <source>
        <dbReference type="SAM" id="Coils"/>
    </source>
</evidence>
<evidence type="ECO:0000313" key="6">
    <source>
        <dbReference type="Proteomes" id="UP001501577"/>
    </source>
</evidence>
<name>A0ABP6KMQ1_9ENTE</name>
<comment type="caution">
    <text evidence="5">The sequence shown here is derived from an EMBL/GenBank/DDBJ whole genome shotgun (WGS) entry which is preliminary data.</text>
</comment>
<keyword evidence="2" id="KW-0813">Transport</keyword>
<keyword evidence="6" id="KW-1185">Reference proteome</keyword>
<evidence type="ECO:0000256" key="1">
    <source>
        <dbReference type="ARBA" id="ARBA00005901"/>
    </source>
</evidence>
<dbReference type="RefSeq" id="WP_068707827.1">
    <property type="nucleotide sequence ID" value="NZ_BAAAXQ010000026.1"/>
</dbReference>
<sequence length="199" mass="23132">MSDITNLTDKITQDAQKKKEQYIKQAKQEIEKNEQYRKKQIEKQTEDNLKQYEKELRSELSLKVSDIHVKARSKLLAAKQKLLKELFAESLKKIKALPEEEFNQFVVSNIKQVQLQGDVEMLVAQDSIKYITPENKKVWQQAAAPKINLSVSEKKAPRRGGFLLRQGDIEYNFTFEAILNTSEEELSGELLNLLFEDEE</sequence>
<reference evidence="6" key="1">
    <citation type="journal article" date="2019" name="Int. J. Syst. Evol. Microbiol.">
        <title>The Global Catalogue of Microorganisms (GCM) 10K type strain sequencing project: providing services to taxonomists for standard genome sequencing and annotation.</title>
        <authorList>
            <consortium name="The Broad Institute Genomics Platform"/>
            <consortium name="The Broad Institute Genome Sequencing Center for Infectious Disease"/>
            <person name="Wu L."/>
            <person name="Ma J."/>
        </authorList>
    </citation>
    <scope>NUCLEOTIDE SEQUENCE [LARGE SCALE GENOMIC DNA]</scope>
    <source>
        <strain evidence="6">JCM 8736</strain>
    </source>
</reference>
<proteinExistence type="inferred from homology"/>
<dbReference type="InterPro" id="IPR038495">
    <property type="entry name" value="ATPase_E_C"/>
</dbReference>
<gene>
    <name evidence="5" type="ORF">GCM10019998_08770</name>
</gene>
<evidence type="ECO:0000256" key="2">
    <source>
        <dbReference type="ARBA" id="ARBA00022448"/>
    </source>
</evidence>
<dbReference type="Pfam" id="PF01991">
    <property type="entry name" value="vATP-synt_E"/>
    <property type="match status" value="1"/>
</dbReference>
<keyword evidence="3" id="KW-0406">Ion transport</keyword>